<feature type="transmembrane region" description="Helical" evidence="10">
    <location>
        <begin position="223"/>
        <end position="240"/>
    </location>
</feature>
<feature type="transmembrane region" description="Helical" evidence="10">
    <location>
        <begin position="49"/>
        <end position="75"/>
    </location>
</feature>
<dbReference type="GeneID" id="109471474"/>
<reference evidence="13" key="1">
    <citation type="submission" date="2025-08" db="UniProtKB">
        <authorList>
            <consortium name="RefSeq"/>
        </authorList>
    </citation>
    <scope>IDENTIFICATION</scope>
    <source>
        <tissue evidence="13">Gonad</tissue>
    </source>
</reference>
<keyword evidence="4 8" id="KW-0297">G-protein coupled receptor</keyword>
<dbReference type="SUPFAM" id="SSF81321">
    <property type="entry name" value="Family A G protein-coupled receptor-like"/>
    <property type="match status" value="1"/>
</dbReference>
<keyword evidence="12" id="KW-1185">Reference proteome</keyword>
<keyword evidence="2 8" id="KW-0812">Transmembrane</keyword>
<evidence type="ECO:0000256" key="6">
    <source>
        <dbReference type="ARBA" id="ARBA00023170"/>
    </source>
</evidence>
<evidence type="ECO:0000256" key="3">
    <source>
        <dbReference type="ARBA" id="ARBA00022989"/>
    </source>
</evidence>
<feature type="transmembrane region" description="Helical" evidence="10">
    <location>
        <begin position="269"/>
        <end position="294"/>
    </location>
</feature>
<evidence type="ECO:0000256" key="2">
    <source>
        <dbReference type="ARBA" id="ARBA00022692"/>
    </source>
</evidence>
<dbReference type="Proteomes" id="UP000515135">
    <property type="component" value="Unplaced"/>
</dbReference>
<comment type="similarity">
    <text evidence="8">Belongs to the G-protein coupled receptor 1 family.</text>
</comment>
<keyword evidence="6 8" id="KW-0675">Receptor</keyword>
<feature type="domain" description="G-protein coupled receptors family 1 profile" evidence="11">
    <location>
        <begin position="66"/>
        <end position="333"/>
    </location>
</feature>
<accession>A0A6P4YX91</accession>
<dbReference type="PROSITE" id="PS00237">
    <property type="entry name" value="G_PROTEIN_RECEP_F1_1"/>
    <property type="match status" value="1"/>
</dbReference>
<evidence type="ECO:0000256" key="9">
    <source>
        <dbReference type="SAM" id="MobiDB-lite"/>
    </source>
</evidence>
<feature type="transmembrane region" description="Helical" evidence="10">
    <location>
        <begin position="87"/>
        <end position="107"/>
    </location>
</feature>
<dbReference type="InterPro" id="IPR017452">
    <property type="entry name" value="GPCR_Rhodpsn_7TM"/>
</dbReference>
<dbReference type="AlphaFoldDB" id="A0A6P4YX91"/>
<gene>
    <name evidence="13" type="primary">LOC109471474</name>
</gene>
<evidence type="ECO:0000313" key="13">
    <source>
        <dbReference type="RefSeq" id="XP_019626364.1"/>
    </source>
</evidence>
<dbReference type="OrthoDB" id="10036964at2759"/>
<protein>
    <submittedName>
        <fullName evidence="13">Growth hormone secretagogue receptor type 1-like</fullName>
    </submittedName>
</protein>
<feature type="transmembrane region" description="Helical" evidence="10">
    <location>
        <begin position="127"/>
        <end position="146"/>
    </location>
</feature>
<evidence type="ECO:0000256" key="5">
    <source>
        <dbReference type="ARBA" id="ARBA00023136"/>
    </source>
</evidence>
<dbReference type="Gene3D" id="1.20.1070.10">
    <property type="entry name" value="Rhodopsin 7-helix transmembrane proteins"/>
    <property type="match status" value="1"/>
</dbReference>
<feature type="compositionally biased region" description="Low complexity" evidence="9">
    <location>
        <begin position="375"/>
        <end position="394"/>
    </location>
</feature>
<dbReference type="PROSITE" id="PS50262">
    <property type="entry name" value="G_PROTEIN_RECEP_F1_2"/>
    <property type="match status" value="1"/>
</dbReference>
<dbReference type="GO" id="GO:0004930">
    <property type="term" value="F:G protein-coupled receptor activity"/>
    <property type="evidence" value="ECO:0007669"/>
    <property type="project" value="UniProtKB-KW"/>
</dbReference>
<evidence type="ECO:0000256" key="4">
    <source>
        <dbReference type="ARBA" id="ARBA00023040"/>
    </source>
</evidence>
<dbReference type="PANTHER" id="PTHR24243:SF233">
    <property type="entry name" value="THYROTROPIN-RELEASING HORMONE RECEPTOR"/>
    <property type="match status" value="1"/>
</dbReference>
<feature type="region of interest" description="Disordered" evidence="9">
    <location>
        <begin position="359"/>
        <end position="398"/>
    </location>
</feature>
<keyword evidence="3 10" id="KW-1133">Transmembrane helix</keyword>
<dbReference type="SMART" id="SM01381">
    <property type="entry name" value="7TM_GPCR_Srsx"/>
    <property type="match status" value="1"/>
</dbReference>
<feature type="transmembrane region" description="Helical" evidence="10">
    <location>
        <begin position="166"/>
        <end position="187"/>
    </location>
</feature>
<evidence type="ECO:0000259" key="11">
    <source>
        <dbReference type="PROSITE" id="PS50262"/>
    </source>
</evidence>
<evidence type="ECO:0000313" key="12">
    <source>
        <dbReference type="Proteomes" id="UP000515135"/>
    </source>
</evidence>
<evidence type="ECO:0000256" key="8">
    <source>
        <dbReference type="RuleBase" id="RU000688"/>
    </source>
</evidence>
<organism evidence="12 13">
    <name type="scientific">Branchiostoma belcheri</name>
    <name type="common">Amphioxus</name>
    <dbReference type="NCBI Taxonomy" id="7741"/>
    <lineage>
        <taxon>Eukaryota</taxon>
        <taxon>Metazoa</taxon>
        <taxon>Chordata</taxon>
        <taxon>Cephalochordata</taxon>
        <taxon>Leptocardii</taxon>
        <taxon>Amphioxiformes</taxon>
        <taxon>Branchiostomatidae</taxon>
        <taxon>Branchiostoma</taxon>
    </lineage>
</organism>
<keyword evidence="5 10" id="KW-0472">Membrane</keyword>
<dbReference type="PRINTS" id="PR00237">
    <property type="entry name" value="GPCRRHODOPSN"/>
</dbReference>
<evidence type="ECO:0000256" key="7">
    <source>
        <dbReference type="ARBA" id="ARBA00023224"/>
    </source>
</evidence>
<keyword evidence="7 8" id="KW-0807">Transducer</keyword>
<dbReference type="RefSeq" id="XP_019626364.1">
    <property type="nucleotide sequence ID" value="XM_019770805.1"/>
</dbReference>
<comment type="subcellular location">
    <subcellularLocation>
        <location evidence="1">Membrane</location>
        <topology evidence="1">Multi-pass membrane protein</topology>
    </subcellularLocation>
</comment>
<sequence length="422" mass="46785">MRHVNGTERGEPVYPTFGEAFLYDNCTAGTALPPGYNSTLLFTIPQVELVLLTAVYALIFVVGVVGNLLVGVVVAKVRRMRSPTNYLLLNLSVADLLVLLVCVPAAIQETWVVSPWLLGEFMCHFIPYMEFSTFHASTLTVIAIGVERYYAICLPLSCKHVLSGGFIVRVMCALWAAAFLTAVPVFFVTEFSYDRGDDGELAANCVMHIDTFGGRLYLTASNVVFYFAPLAILSGLYVVISRNLREPELHQSIRQGSVARLRLQARRQVTYMLLAVVVVFFLCLLPYRTILMVMMYATPESLFQVLGGPALWKLQAFCRVMVFINSTVNPVLYNLTSSKFRQAFRTAFCDGDGDSDRGTEAGFTTRNSSRRHPLNTTTGNSTARSTASTSNGSRRATHLQELSIYSRSRQYGKELTVTDSTV</sequence>
<dbReference type="KEGG" id="bbel:109471474"/>
<dbReference type="GO" id="GO:0005886">
    <property type="term" value="C:plasma membrane"/>
    <property type="evidence" value="ECO:0007669"/>
    <property type="project" value="TreeGrafter"/>
</dbReference>
<evidence type="ECO:0000256" key="10">
    <source>
        <dbReference type="SAM" id="Phobius"/>
    </source>
</evidence>
<dbReference type="InterPro" id="IPR000276">
    <property type="entry name" value="GPCR_Rhodpsn"/>
</dbReference>
<dbReference type="PANTHER" id="PTHR24243">
    <property type="entry name" value="G-PROTEIN COUPLED RECEPTOR"/>
    <property type="match status" value="1"/>
</dbReference>
<evidence type="ECO:0000256" key="1">
    <source>
        <dbReference type="ARBA" id="ARBA00004141"/>
    </source>
</evidence>
<proteinExistence type="inferred from homology"/>
<dbReference type="Pfam" id="PF00001">
    <property type="entry name" value="7tm_1"/>
    <property type="match status" value="1"/>
</dbReference>
<name>A0A6P4YX91_BRABE</name>